<accession>A0A1Y4LTX7</accession>
<dbReference type="RefSeq" id="WP_087158755.1">
    <property type="nucleotide sequence ID" value="NZ_NFKM01000011.1"/>
</dbReference>
<evidence type="ECO:0000313" key="2">
    <source>
        <dbReference type="Proteomes" id="UP000195447"/>
    </source>
</evidence>
<organism evidence="1 2">
    <name type="scientific">Faecalitalea cylindroides</name>
    <dbReference type="NCBI Taxonomy" id="39483"/>
    <lineage>
        <taxon>Bacteria</taxon>
        <taxon>Bacillati</taxon>
        <taxon>Bacillota</taxon>
        <taxon>Erysipelotrichia</taxon>
        <taxon>Erysipelotrichales</taxon>
        <taxon>Erysipelotrichaceae</taxon>
        <taxon>Faecalitalea</taxon>
    </lineage>
</organism>
<gene>
    <name evidence="1" type="ORF">B5F14_06635</name>
</gene>
<dbReference type="AlphaFoldDB" id="A0A1Y4LTX7"/>
<protein>
    <submittedName>
        <fullName evidence="1">Uncharacterized protein</fullName>
    </submittedName>
</protein>
<evidence type="ECO:0000313" key="1">
    <source>
        <dbReference type="EMBL" id="OUP60088.1"/>
    </source>
</evidence>
<keyword evidence="2" id="KW-1185">Reference proteome</keyword>
<comment type="caution">
    <text evidence="1">The sequence shown here is derived from an EMBL/GenBank/DDBJ whole genome shotgun (WGS) entry which is preliminary data.</text>
</comment>
<reference evidence="2" key="1">
    <citation type="submission" date="2017-04" db="EMBL/GenBank/DDBJ databases">
        <title>Function of individual gut microbiota members based on whole genome sequencing of pure cultures obtained from chicken caecum.</title>
        <authorList>
            <person name="Medvecky M."/>
            <person name="Cejkova D."/>
            <person name="Polansky O."/>
            <person name="Karasova D."/>
            <person name="Kubasova T."/>
            <person name="Cizek A."/>
            <person name="Rychlik I."/>
        </authorList>
    </citation>
    <scope>NUCLEOTIDE SEQUENCE [LARGE SCALE GENOMIC DNA]</scope>
    <source>
        <strain evidence="2">An178</strain>
    </source>
</reference>
<proteinExistence type="predicted"/>
<name>A0A1Y4LTX7_9FIRM</name>
<dbReference type="Proteomes" id="UP000195447">
    <property type="component" value="Unassembled WGS sequence"/>
</dbReference>
<dbReference type="EMBL" id="NFKM01000011">
    <property type="protein sequence ID" value="OUP60088.1"/>
    <property type="molecule type" value="Genomic_DNA"/>
</dbReference>
<sequence>MEKLFLIDGTSYDLKMAGFYFTSNEEDKVGFEIVTDKTIEELETVFSNTENTKTLTVKRNDLTLKTYEGYTILGDQFEVTKEYREGLNLIKLFMQMPELEYENLPETKLAISYAVQLMSNEQALTCKSVFPKWESFINGEMEKDTRFTYSGELYISNQDIPTVIENQYPSIDTAAIYRRIDEEHAGTLEDPIPYSQMMAVEEGKYYIEDEIIYKCIRSSGQPLYASCASLVSNYFEVAKSE</sequence>